<dbReference type="Gene3D" id="1.10.287.110">
    <property type="entry name" value="DnaJ domain"/>
    <property type="match status" value="1"/>
</dbReference>
<dbReference type="GO" id="GO:0016020">
    <property type="term" value="C:membrane"/>
    <property type="evidence" value="ECO:0007669"/>
    <property type="project" value="InterPro"/>
</dbReference>
<feature type="transmembrane region" description="Helical" evidence="1">
    <location>
        <begin position="212"/>
        <end position="231"/>
    </location>
</feature>
<proteinExistence type="predicted"/>
<dbReference type="AlphaFoldDB" id="A0A378U3B3"/>
<evidence type="ECO:0000259" key="2">
    <source>
        <dbReference type="PROSITE" id="PS50076"/>
    </source>
</evidence>
<dbReference type="PANTHER" id="PTHR44825">
    <property type="match status" value="1"/>
</dbReference>
<keyword evidence="3" id="KW-0346">Stress response</keyword>
<dbReference type="PANTHER" id="PTHR44825:SF1">
    <property type="entry name" value="DNAJ HOMOLOG SUBFAMILY C MEMBER 4"/>
    <property type="match status" value="1"/>
</dbReference>
<evidence type="ECO:0000313" key="3">
    <source>
        <dbReference type="EMBL" id="STZ69769.1"/>
    </source>
</evidence>
<dbReference type="InterPro" id="IPR036869">
    <property type="entry name" value="J_dom_sf"/>
</dbReference>
<name>A0A378U3B3_MYROD</name>
<dbReference type="RefSeq" id="WP_115092418.1">
    <property type="nucleotide sequence ID" value="NZ_CP068107.1"/>
</dbReference>
<keyword evidence="4" id="KW-1185">Reference proteome</keyword>
<dbReference type="Proteomes" id="UP000255024">
    <property type="component" value="Unassembled WGS sequence"/>
</dbReference>
<accession>A0A378U3B3</accession>
<dbReference type="Pfam" id="PF05656">
    <property type="entry name" value="DUF805"/>
    <property type="match status" value="1"/>
</dbReference>
<organism evidence="3 4">
    <name type="scientific">Myroides odoratus</name>
    <name type="common">Flavobacterium odoratum</name>
    <dbReference type="NCBI Taxonomy" id="256"/>
    <lineage>
        <taxon>Bacteria</taxon>
        <taxon>Pseudomonadati</taxon>
        <taxon>Bacteroidota</taxon>
        <taxon>Flavobacteriia</taxon>
        <taxon>Flavobacteriales</taxon>
        <taxon>Flavobacteriaceae</taxon>
        <taxon>Myroides</taxon>
    </lineage>
</organism>
<dbReference type="PRINTS" id="PR00625">
    <property type="entry name" value="JDOMAIN"/>
</dbReference>
<keyword evidence="1" id="KW-0472">Membrane</keyword>
<keyword evidence="1" id="KW-1133">Transmembrane helix</keyword>
<feature type="transmembrane region" description="Helical" evidence="1">
    <location>
        <begin position="267"/>
        <end position="287"/>
    </location>
</feature>
<protein>
    <submittedName>
        <fullName evidence="3">Heat shock protein J</fullName>
    </submittedName>
</protein>
<dbReference type="EMBL" id="UGQL01000002">
    <property type="protein sequence ID" value="STZ69769.1"/>
    <property type="molecule type" value="Genomic_DNA"/>
</dbReference>
<evidence type="ECO:0000313" key="4">
    <source>
        <dbReference type="Proteomes" id="UP000255024"/>
    </source>
</evidence>
<feature type="transmembrane region" description="Helical" evidence="1">
    <location>
        <begin position="237"/>
        <end position="255"/>
    </location>
</feature>
<keyword evidence="1" id="KW-0812">Transmembrane</keyword>
<dbReference type="InterPro" id="IPR008523">
    <property type="entry name" value="DUF805"/>
</dbReference>
<evidence type="ECO:0000256" key="1">
    <source>
        <dbReference type="SAM" id="Phobius"/>
    </source>
</evidence>
<reference evidence="3 4" key="1">
    <citation type="submission" date="2018-06" db="EMBL/GenBank/DDBJ databases">
        <authorList>
            <consortium name="Pathogen Informatics"/>
            <person name="Doyle S."/>
        </authorList>
    </citation>
    <scope>NUCLEOTIDE SEQUENCE [LARGE SCALE GENOMIC DNA]</scope>
    <source>
        <strain evidence="3 4">NCTC11179</strain>
    </source>
</reference>
<dbReference type="PROSITE" id="PS50076">
    <property type="entry name" value="DNAJ_2"/>
    <property type="match status" value="1"/>
</dbReference>
<gene>
    <name evidence="3" type="primary">dnaJ_2</name>
    <name evidence="3" type="ORF">NCTC11179_03286</name>
</gene>
<dbReference type="Pfam" id="PF00226">
    <property type="entry name" value="DnaJ"/>
    <property type="match status" value="1"/>
</dbReference>
<dbReference type="SMART" id="SM00271">
    <property type="entry name" value="DnaJ"/>
    <property type="match status" value="1"/>
</dbReference>
<dbReference type="SUPFAM" id="SSF46565">
    <property type="entry name" value="Chaperone J-domain"/>
    <property type="match status" value="1"/>
</dbReference>
<sequence>MRSYYAILEVNPTASSNEIKQAFRRLSKLYHPDMNQGNTTYQNKLFEVIKAYEILGNEVERKAYDLTLYQSTSTSSSAQTTRQAQPTADYYKPEVVNFSCNQTYFFMGDWIEISWECKQADVIRIYPMGYMDELRGKVIYRVKELDAKYLSFELTATNKYSAHVEKRSIHLNNGVYMNFTEANLQDQVNYANPHHWSMGFLAPLGRSSRKDYGLRVALLGSLFLSAFFYAPHFKVEGTYSFICTALIYVLIICSARRLHDVNRHGILALLLLIPLLNIVVLLILLLLKGEDLPNKHGRKPKF</sequence>
<dbReference type="CDD" id="cd06257">
    <property type="entry name" value="DnaJ"/>
    <property type="match status" value="1"/>
</dbReference>
<dbReference type="InterPro" id="IPR001623">
    <property type="entry name" value="DnaJ_domain"/>
</dbReference>
<feature type="domain" description="J" evidence="2">
    <location>
        <begin position="3"/>
        <end position="68"/>
    </location>
</feature>
<dbReference type="InterPro" id="IPR052763">
    <property type="entry name" value="DnaJ_C4"/>
</dbReference>